<feature type="signal peptide" evidence="2">
    <location>
        <begin position="1"/>
        <end position="25"/>
    </location>
</feature>
<sequence length="1510" mass="166536">MMSISYKYLFLLITTISSIIEIIFAQPLAASILQENCSIKGSCESGVSCTGAGIIGLCSNSLLNKYAIQINGTIPTGPNLLLTSHYQIPWYYTQVLYLILDGNGNPYIVLHIGQESMGLALMNHYNMILTQSNQYITVNSNLYPGNIGNMYRVSPNDNYIVWLVYEDKKLSLYYDLSGTIYEMAYINLPDDPIISGIIPYFGVQQKAVTFTQFFNFSLSKFTRLQQMSYDLWQQKVDASSGLWRSDWSCFSGIFGSCMHTSIVQAGNSPFSEGYKISVDQGLYGTPFVFKFSNIQSVVATFSINYPGDIFNDVPVTLKNLITGQESNYTIPKSLSIKASQGYYNTYNNLSFLITGGYLLVGFEDYYFIGVNVEGLGIHCVSAPVWFTSIITTVYPEPTTLGTASGHTKCKVDETNCTGNEMRLTTPLQPGNQIKIVTRFAPESSKYIQELLPTIPGIRGAITMGDGIYMRAAVLFAQSSVSITIFNSVGVLIDSHAIYLPENKELNYNGIIQVFIGVTNNNKLAVSMMHNGKTLQLCSIPLLGISLTSFRVVSGYIEGITSNFIYSSDGYPAEGYPELVSQSSPNSESCYISVNGKCSSYQIVGIDTNGLSSGIYSLIEATYITLPLTIQFLETSSGKEAVNIYISTNGIIKLSNMLQNVSVSGILSSTCISNIMFNGLYMVLSVDNDNVYLILCSRLVATIPNSGLDVSLTVIFDENISGITNVISGFPAFSLASEESLQIINTNDNYLTEFNLTSLEFSSPCSMNGLCSGSTCSGSAATDICNKELSDGFAVSISGIVQPILSYPEQTIGNSFLYSDTIQIFSFIQDSGLEIFQLVITYNQIALIDVNAGVGVGGSLPLGMILNLGSKYCIWIGFYNSKIIPMVEFPYGSNKKYVIHSLTSTFADWPQSISQTSNNIKPISKIIPILFVQNPYTYSIVYSDSLWYPWTGVYIGQNEGSDSCTLTMFGSCISSTIYMPANIDTVSDIYLDIYLHNWSNNDIAVYLRNSAEESIITLSMSYTSILYEGNRSFNMSNFAGDKISFTLYNQNSRVINIKLNYTAAISIYINGQVQSTISTRGRKFNHITTSNMPPMNVRLVRSSFSHQPYWQALEYASEIARSEIAAGVSGCSQNSPFYNWYSIANEIIPGSEIQYLCMPNPDKYTLTFKSMIPDYVNQQLGQAFRNFPGFLQAIVLLNYDKVAYTVIIARNYISFYSSDYNGTASDYRNCAAKLITDKLEFGDEYQIFITVNGNNIYTYQKDLNTGEIGLICGIPFTLSFNSAKYLDQTNGNYPVSLGEFFDYVPDSKITSNNANQLYPLGFVEDKSIILSSGSPFSLGNSMSLSVQCNHEISFGGMSGEPQIYISIKDNKVEISNLIEQVTSIGKIPDECKCLINSDKIILSIVSLEDGYTLVVCGNIIASVDSNGTSIYQIASEEVLTVHLRPDIRLAVATKSNIKNIQNISSDSDETSRTNDNDDNDDNDIGTIKSIPTELPNEFKIITTLYVKPSYK</sequence>
<keyword evidence="2" id="KW-0732">Signal</keyword>
<evidence type="ECO:0000313" key="3">
    <source>
        <dbReference type="EMBL" id="EEA08103.1"/>
    </source>
</evidence>
<dbReference type="VEuPathDB" id="CryptoDB:CMU_010510"/>
<evidence type="ECO:0000256" key="2">
    <source>
        <dbReference type="SAM" id="SignalP"/>
    </source>
</evidence>
<name>B6AIR2_CRYMR</name>
<accession>B6AIR2</accession>
<dbReference type="GeneID" id="6997585"/>
<organism evidence="3 4">
    <name type="scientific">Cryptosporidium muris (strain RN66)</name>
    <dbReference type="NCBI Taxonomy" id="441375"/>
    <lineage>
        <taxon>Eukaryota</taxon>
        <taxon>Sar</taxon>
        <taxon>Alveolata</taxon>
        <taxon>Apicomplexa</taxon>
        <taxon>Conoidasida</taxon>
        <taxon>Coccidia</taxon>
        <taxon>Eucoccidiorida</taxon>
        <taxon>Eimeriorina</taxon>
        <taxon>Cryptosporidiidae</taxon>
        <taxon>Cryptosporidium</taxon>
    </lineage>
</organism>
<reference evidence="3" key="1">
    <citation type="submission" date="2008-06" db="EMBL/GenBank/DDBJ databases">
        <authorList>
            <person name="Lorenzi H."/>
            <person name="Inman J."/>
            <person name="Miller J."/>
            <person name="Schobel S."/>
            <person name="Amedeo P."/>
            <person name="Caler E.V."/>
            <person name="da Silva J."/>
        </authorList>
    </citation>
    <scope>NUCLEOTIDE SEQUENCE [LARGE SCALE GENOMIC DNA]</scope>
    <source>
        <strain evidence="3">RN66</strain>
    </source>
</reference>
<proteinExistence type="predicted"/>
<dbReference type="Proteomes" id="UP000001460">
    <property type="component" value="Unassembled WGS sequence"/>
</dbReference>
<feature type="region of interest" description="Disordered" evidence="1">
    <location>
        <begin position="1461"/>
        <end position="1487"/>
    </location>
</feature>
<dbReference type="EMBL" id="DS989737">
    <property type="protein sequence ID" value="EEA08103.1"/>
    <property type="molecule type" value="Genomic_DNA"/>
</dbReference>
<evidence type="ECO:0000256" key="1">
    <source>
        <dbReference type="SAM" id="MobiDB-lite"/>
    </source>
</evidence>
<feature type="chain" id="PRO_5002842478" evidence="2">
    <location>
        <begin position="26"/>
        <end position="1510"/>
    </location>
</feature>
<gene>
    <name evidence="3" type="ORF">CMU_010510</name>
</gene>
<dbReference type="RefSeq" id="XP_002142452.1">
    <property type="nucleotide sequence ID" value="XM_002142416.1"/>
</dbReference>
<keyword evidence="4" id="KW-1185">Reference proteome</keyword>
<protein>
    <submittedName>
        <fullName evidence="3">Uncharacterized protein</fullName>
    </submittedName>
</protein>
<dbReference type="OrthoDB" id="340622at2759"/>
<evidence type="ECO:0000313" key="4">
    <source>
        <dbReference type="Proteomes" id="UP000001460"/>
    </source>
</evidence>